<keyword evidence="4 6" id="KW-1133">Transmembrane helix</keyword>
<evidence type="ECO:0000313" key="12">
    <source>
        <dbReference type="EMBL" id="CAF4145695.1"/>
    </source>
</evidence>
<reference evidence="11" key="1">
    <citation type="submission" date="2021-02" db="EMBL/GenBank/DDBJ databases">
        <authorList>
            <person name="Nowell W R."/>
        </authorList>
    </citation>
    <scope>NUCLEOTIDE SEQUENCE</scope>
</reference>
<dbReference type="InterPro" id="IPR046964">
    <property type="entry name" value="RTN1-4"/>
</dbReference>
<dbReference type="Proteomes" id="UP000663855">
    <property type="component" value="Unassembled WGS sequence"/>
</dbReference>
<feature type="transmembrane region" description="Helical" evidence="6">
    <location>
        <begin position="219"/>
        <end position="241"/>
    </location>
</feature>
<dbReference type="PANTHER" id="PTHR45799">
    <property type="entry name" value="RETICULON-LIKE PROTEIN"/>
    <property type="match status" value="1"/>
</dbReference>
<evidence type="ECO:0000256" key="3">
    <source>
        <dbReference type="ARBA" id="ARBA00022824"/>
    </source>
</evidence>
<protein>
    <recommendedName>
        <fullName evidence="6">Reticulon-like protein</fullName>
    </recommendedName>
</protein>
<feature type="domain" description="Reticulon" evidence="8">
    <location>
        <begin position="115"/>
        <end position="301"/>
    </location>
</feature>
<dbReference type="GO" id="GO:0030424">
    <property type="term" value="C:axon"/>
    <property type="evidence" value="ECO:0007669"/>
    <property type="project" value="TreeGrafter"/>
</dbReference>
<feature type="region of interest" description="Disordered" evidence="7">
    <location>
        <begin position="1"/>
        <end position="57"/>
    </location>
</feature>
<evidence type="ECO:0000256" key="6">
    <source>
        <dbReference type="RuleBase" id="RU363132"/>
    </source>
</evidence>
<evidence type="ECO:0000256" key="2">
    <source>
        <dbReference type="ARBA" id="ARBA00022692"/>
    </source>
</evidence>
<accession>A0A816XC99</accession>
<comment type="subcellular location">
    <subcellularLocation>
        <location evidence="1 6">Endoplasmic reticulum membrane</location>
        <topology evidence="1 6">Multi-pass membrane protein</topology>
    </subcellularLocation>
</comment>
<dbReference type="Proteomes" id="UP000681967">
    <property type="component" value="Unassembled WGS sequence"/>
</dbReference>
<feature type="compositionally biased region" description="Polar residues" evidence="7">
    <location>
        <begin position="1"/>
        <end position="22"/>
    </location>
</feature>
<evidence type="ECO:0000313" key="11">
    <source>
        <dbReference type="EMBL" id="CAF2145268.1"/>
    </source>
</evidence>
<evidence type="ECO:0000256" key="4">
    <source>
        <dbReference type="ARBA" id="ARBA00022989"/>
    </source>
</evidence>
<dbReference type="OrthoDB" id="567788at2759"/>
<dbReference type="EMBL" id="CAJOBI010009765">
    <property type="protein sequence ID" value="CAF4145695.1"/>
    <property type="molecule type" value="Genomic_DNA"/>
</dbReference>
<evidence type="ECO:0000313" key="10">
    <source>
        <dbReference type="EMBL" id="CAF1598604.1"/>
    </source>
</evidence>
<evidence type="ECO:0000313" key="13">
    <source>
        <dbReference type="EMBL" id="CAF4416431.1"/>
    </source>
</evidence>
<dbReference type="Proteomes" id="UP000676336">
    <property type="component" value="Unassembled WGS sequence"/>
</dbReference>
<organism evidence="11 14">
    <name type="scientific">Rotaria magnacalcarata</name>
    <dbReference type="NCBI Taxonomy" id="392030"/>
    <lineage>
        <taxon>Eukaryota</taxon>
        <taxon>Metazoa</taxon>
        <taxon>Spiralia</taxon>
        <taxon>Gnathifera</taxon>
        <taxon>Rotifera</taxon>
        <taxon>Eurotatoria</taxon>
        <taxon>Bdelloidea</taxon>
        <taxon>Philodinida</taxon>
        <taxon>Philodinidae</taxon>
        <taxon>Rotaria</taxon>
    </lineage>
</organism>
<proteinExistence type="predicted"/>
<keyword evidence="5 6" id="KW-0472">Membrane</keyword>
<feature type="transmembrane region" description="Helical" evidence="6">
    <location>
        <begin position="131"/>
        <end position="164"/>
    </location>
</feature>
<sequence>MESQNYDVDSTTNDWNKSSSNDHSIRHDPNEMPTVNSTNPNYHPASTTNNHSWEKNNSTIETNVDKAKEGLKKGPQRAEDIITKSKRVFLQNWEQTRHSIIHLQKRVKEMLPKQATNLIYWQNPVESGVVFGLLLSVIITFMFLSSLAAISFWLLAFLVIVGLYKLYNYVMVTFVGGIRDDIFDSMFSPNIHISDRQAKALADYVCQNGTSVLRQARSLFLWNNLTNSIIFGLVLFIFFYIGLSMNALTFTLVGLIFLFTVPKVYQVYQIPIDNVAKQVLNQINQLLAQVTTKLPSKPKKA</sequence>
<gene>
    <name evidence="13" type="ORF">BYL167_LOCUS32245</name>
    <name evidence="10" type="ORF">CJN711_LOCUS34874</name>
    <name evidence="9" type="ORF">KQP761_LOCUS7516</name>
    <name evidence="11" type="ORF">MBJ925_LOCUS30191</name>
    <name evidence="12" type="ORF">SMN809_LOCUS19492</name>
</gene>
<dbReference type="Pfam" id="PF02453">
    <property type="entry name" value="Reticulon"/>
    <property type="match status" value="1"/>
</dbReference>
<name>A0A816XC99_9BILA</name>
<keyword evidence="3 6" id="KW-0256">Endoplasmic reticulum</keyword>
<comment type="caution">
    <text evidence="11">The sequence shown here is derived from an EMBL/GenBank/DDBJ whole genome shotgun (WGS) entry which is preliminary data.</text>
</comment>
<feature type="transmembrane region" description="Helical" evidence="6">
    <location>
        <begin position="247"/>
        <end position="265"/>
    </location>
</feature>
<evidence type="ECO:0000256" key="7">
    <source>
        <dbReference type="SAM" id="MobiDB-lite"/>
    </source>
</evidence>
<evidence type="ECO:0000259" key="8">
    <source>
        <dbReference type="PROSITE" id="PS50845"/>
    </source>
</evidence>
<keyword evidence="2 6" id="KW-0812">Transmembrane</keyword>
<dbReference type="AlphaFoldDB" id="A0A816XC99"/>
<evidence type="ECO:0000313" key="14">
    <source>
        <dbReference type="Proteomes" id="UP000663824"/>
    </source>
</evidence>
<dbReference type="EMBL" id="CAJNOV010017007">
    <property type="protein sequence ID" value="CAF1598604.1"/>
    <property type="molecule type" value="Genomic_DNA"/>
</dbReference>
<dbReference type="PROSITE" id="PS50845">
    <property type="entry name" value="RETICULON"/>
    <property type="match status" value="1"/>
</dbReference>
<evidence type="ECO:0000256" key="5">
    <source>
        <dbReference type="ARBA" id="ARBA00023136"/>
    </source>
</evidence>
<dbReference type="Proteomes" id="UP000663834">
    <property type="component" value="Unassembled WGS sequence"/>
</dbReference>
<feature type="compositionally biased region" description="Polar residues" evidence="7">
    <location>
        <begin position="33"/>
        <end position="57"/>
    </location>
</feature>
<evidence type="ECO:0000256" key="1">
    <source>
        <dbReference type="ARBA" id="ARBA00004477"/>
    </source>
</evidence>
<dbReference type="EMBL" id="CAJOBH010059236">
    <property type="protein sequence ID" value="CAF4416431.1"/>
    <property type="molecule type" value="Genomic_DNA"/>
</dbReference>
<dbReference type="EMBL" id="CAJNOW010002556">
    <property type="protein sequence ID" value="CAF1356590.1"/>
    <property type="molecule type" value="Genomic_DNA"/>
</dbReference>
<dbReference type="Proteomes" id="UP000663824">
    <property type="component" value="Unassembled WGS sequence"/>
</dbReference>
<dbReference type="GO" id="GO:0005789">
    <property type="term" value="C:endoplasmic reticulum membrane"/>
    <property type="evidence" value="ECO:0007669"/>
    <property type="project" value="UniProtKB-SubCell"/>
</dbReference>
<dbReference type="InterPro" id="IPR003388">
    <property type="entry name" value="Reticulon"/>
</dbReference>
<dbReference type="PANTHER" id="PTHR45799:SF2">
    <property type="entry name" value="RETICULON-LIKE PROTEIN"/>
    <property type="match status" value="1"/>
</dbReference>
<evidence type="ECO:0000313" key="9">
    <source>
        <dbReference type="EMBL" id="CAF1356590.1"/>
    </source>
</evidence>
<dbReference type="EMBL" id="CAJNRE010016310">
    <property type="protein sequence ID" value="CAF2145268.1"/>
    <property type="molecule type" value="Genomic_DNA"/>
</dbReference>